<sequence>MNFPGTKRSEKKVNLFKYFITIIISFSTLLLVSSFLPNILEPILHIKIPITVLIIYAKNWLIINIIYLMLCMIILLTMMAREKHSNENGFREDMLLFRLYNGIIYILTIGAVLMVLVLAIYVLWYEK</sequence>
<dbReference type="Proteomes" id="UP000267250">
    <property type="component" value="Chromosome"/>
</dbReference>
<dbReference type="EMBL" id="CP016379">
    <property type="protein sequence ID" value="AZR74282.1"/>
    <property type="molecule type" value="Genomic_DNA"/>
</dbReference>
<feature type="transmembrane region" description="Helical" evidence="1">
    <location>
        <begin position="60"/>
        <end position="78"/>
    </location>
</feature>
<reference evidence="2 3" key="1">
    <citation type="submission" date="2016-07" db="EMBL/GenBank/DDBJ databases">
        <title>Genome and transcriptome analysis of iron-reducing fermentative bacteria Anoxybacter fermentans.</title>
        <authorList>
            <person name="Zeng X."/>
            <person name="Shao Z."/>
        </authorList>
    </citation>
    <scope>NUCLEOTIDE SEQUENCE [LARGE SCALE GENOMIC DNA]</scope>
    <source>
        <strain evidence="2 3">DY22613</strain>
    </source>
</reference>
<keyword evidence="1" id="KW-0812">Transmembrane</keyword>
<proteinExistence type="predicted"/>
<evidence type="ECO:0000313" key="2">
    <source>
        <dbReference type="EMBL" id="AZR74282.1"/>
    </source>
</evidence>
<gene>
    <name evidence="2" type="ORF">BBF96_13250</name>
</gene>
<name>A0A3Q9HSJ5_9FIRM</name>
<feature type="transmembrane region" description="Helical" evidence="1">
    <location>
        <begin position="99"/>
        <end position="124"/>
    </location>
</feature>
<dbReference type="AlphaFoldDB" id="A0A3Q9HSJ5"/>
<organism evidence="2 3">
    <name type="scientific">Anoxybacter fermentans</name>
    <dbReference type="NCBI Taxonomy" id="1323375"/>
    <lineage>
        <taxon>Bacteria</taxon>
        <taxon>Bacillati</taxon>
        <taxon>Bacillota</taxon>
        <taxon>Clostridia</taxon>
        <taxon>Halanaerobiales</taxon>
        <taxon>Anoxybacter</taxon>
    </lineage>
</organism>
<evidence type="ECO:0000256" key="1">
    <source>
        <dbReference type="SAM" id="Phobius"/>
    </source>
</evidence>
<keyword evidence="1" id="KW-0472">Membrane</keyword>
<dbReference type="KEGG" id="aft:BBF96_13250"/>
<evidence type="ECO:0000313" key="3">
    <source>
        <dbReference type="Proteomes" id="UP000267250"/>
    </source>
</evidence>
<keyword evidence="1" id="KW-1133">Transmembrane helix</keyword>
<accession>A0A3Q9HSJ5</accession>
<protein>
    <submittedName>
        <fullName evidence="2">Uncharacterized protein</fullName>
    </submittedName>
</protein>
<keyword evidence="3" id="KW-1185">Reference proteome</keyword>
<dbReference type="RefSeq" id="WP_164731075.1">
    <property type="nucleotide sequence ID" value="NZ_CP016379.1"/>
</dbReference>
<feature type="transmembrane region" description="Helical" evidence="1">
    <location>
        <begin position="15"/>
        <end position="40"/>
    </location>
</feature>